<dbReference type="GO" id="GO:1901135">
    <property type="term" value="P:carbohydrate derivative metabolic process"/>
    <property type="evidence" value="ECO:0007669"/>
    <property type="project" value="InterPro"/>
</dbReference>
<dbReference type="AlphaFoldDB" id="A0A0K8PA64"/>
<dbReference type="Proteomes" id="UP000053370">
    <property type="component" value="Unassembled WGS sequence"/>
</dbReference>
<proteinExistence type="predicted"/>
<feature type="domain" description="SIS" evidence="1">
    <location>
        <begin position="30"/>
        <end position="189"/>
    </location>
</feature>
<dbReference type="InterPro" id="IPR035461">
    <property type="entry name" value="GmhA/DiaA"/>
</dbReference>
<dbReference type="RefSeq" id="WP_062278093.1">
    <property type="nucleotide sequence ID" value="NZ_DF968180.1"/>
</dbReference>
<reference evidence="2" key="1">
    <citation type="journal article" date="2015" name="Genome Announc.">
        <title>Draft Genome Sequence of Anaerolineae Strain TC1, a Novel Isolate from a Methanogenic Wastewater Treatment System.</title>
        <authorList>
            <person name="Matsuura N."/>
            <person name="Tourlousse D.M."/>
            <person name="Sun L."/>
            <person name="Toyonaga M."/>
            <person name="Kuroda K."/>
            <person name="Ohashi A."/>
            <person name="Cruz R."/>
            <person name="Yamaguchi T."/>
            <person name="Sekiguchi Y."/>
        </authorList>
    </citation>
    <scope>NUCLEOTIDE SEQUENCE [LARGE SCALE GENOMIC DNA]</scope>
    <source>
        <strain evidence="2">TC1</strain>
    </source>
</reference>
<accession>A0A0K8PA64</accession>
<evidence type="ECO:0000259" key="1">
    <source>
        <dbReference type="PROSITE" id="PS51464"/>
    </source>
</evidence>
<evidence type="ECO:0000313" key="3">
    <source>
        <dbReference type="Proteomes" id="UP000053370"/>
    </source>
</evidence>
<dbReference type="InterPro" id="IPR001347">
    <property type="entry name" value="SIS_dom"/>
</dbReference>
<dbReference type="OrthoDB" id="9781311at2"/>
<dbReference type="InterPro" id="IPR050099">
    <property type="entry name" value="SIS_GmhA/DiaA_subfam"/>
</dbReference>
<name>A0A0K8PA64_9CHLR</name>
<evidence type="ECO:0000313" key="2">
    <source>
        <dbReference type="EMBL" id="GAP39552.1"/>
    </source>
</evidence>
<dbReference type="GO" id="GO:0016853">
    <property type="term" value="F:isomerase activity"/>
    <property type="evidence" value="ECO:0007669"/>
    <property type="project" value="UniProtKB-KW"/>
</dbReference>
<dbReference type="PANTHER" id="PTHR30390:SF8">
    <property type="entry name" value="SUGAR ISOMERASE (SIS)"/>
    <property type="match status" value="1"/>
</dbReference>
<dbReference type="STRING" id="1678840.ATC1_1282"/>
<dbReference type="Pfam" id="PF13580">
    <property type="entry name" value="SIS_2"/>
    <property type="match status" value="1"/>
</dbReference>
<dbReference type="InterPro" id="IPR046348">
    <property type="entry name" value="SIS_dom_sf"/>
</dbReference>
<sequence length="190" mass="20768">MDHRESLINSYLFELKNALDHLPTDQILKAVDVIQKARLEKRTIFTMGNGGSSATASHMGCDFSKNTRSPELPAIRMICLNDSTPAITAFGNDEGYDKIFSEPLKALADAGDVLIAISGSGNSPNILRALETAKNLGMTTIGLSGFKGGKMIELVDIPINIDTDSIERVEDIHMICDHVMTMVMRESLQR</sequence>
<dbReference type="PROSITE" id="PS51464">
    <property type="entry name" value="SIS"/>
    <property type="match status" value="1"/>
</dbReference>
<gene>
    <name evidence="2" type="ORF">ATC1_1282</name>
</gene>
<dbReference type="Gene3D" id="3.40.50.10490">
    <property type="entry name" value="Glucose-6-phosphate isomerase like protein, domain 1"/>
    <property type="match status" value="1"/>
</dbReference>
<protein>
    <submittedName>
        <fullName evidence="2">Phosphoheptose isomerase</fullName>
    </submittedName>
</protein>
<dbReference type="CDD" id="cd05006">
    <property type="entry name" value="SIS_GmhA"/>
    <property type="match status" value="1"/>
</dbReference>
<dbReference type="EMBL" id="DF968180">
    <property type="protein sequence ID" value="GAP39552.1"/>
    <property type="molecule type" value="Genomic_DNA"/>
</dbReference>
<dbReference type="GO" id="GO:0097367">
    <property type="term" value="F:carbohydrate derivative binding"/>
    <property type="evidence" value="ECO:0007669"/>
    <property type="project" value="InterPro"/>
</dbReference>
<keyword evidence="3" id="KW-1185">Reference proteome</keyword>
<dbReference type="PANTHER" id="PTHR30390">
    <property type="entry name" value="SEDOHEPTULOSE 7-PHOSPHATE ISOMERASE / DNAA INITIATOR-ASSOCIATING FACTOR FOR REPLICATION INITIATION"/>
    <property type="match status" value="1"/>
</dbReference>
<organism evidence="2">
    <name type="scientific">Flexilinea flocculi</name>
    <dbReference type="NCBI Taxonomy" id="1678840"/>
    <lineage>
        <taxon>Bacteria</taxon>
        <taxon>Bacillati</taxon>
        <taxon>Chloroflexota</taxon>
        <taxon>Anaerolineae</taxon>
        <taxon>Anaerolineales</taxon>
        <taxon>Anaerolineaceae</taxon>
        <taxon>Flexilinea</taxon>
    </lineage>
</organism>
<keyword evidence="2" id="KW-0413">Isomerase</keyword>
<dbReference type="SUPFAM" id="SSF53697">
    <property type="entry name" value="SIS domain"/>
    <property type="match status" value="1"/>
</dbReference>